<dbReference type="GO" id="GO:0003942">
    <property type="term" value="F:N-acetyl-gamma-glutamyl-phosphate reductase activity"/>
    <property type="evidence" value="ECO:0007669"/>
    <property type="project" value="UniProtKB-EC"/>
</dbReference>
<dbReference type="SMART" id="SM00859">
    <property type="entry name" value="Semialdhyde_dh"/>
    <property type="match status" value="1"/>
</dbReference>
<dbReference type="PANTHER" id="PTHR32338:SF10">
    <property type="entry name" value="N-ACETYL-GAMMA-GLUTAMYL-PHOSPHATE REDUCTASE, CHLOROPLASTIC-RELATED"/>
    <property type="match status" value="1"/>
</dbReference>
<dbReference type="InterPro" id="IPR050085">
    <property type="entry name" value="AGPR"/>
</dbReference>
<dbReference type="Gene3D" id="3.40.50.720">
    <property type="entry name" value="NAD(P)-binding Rossmann-like Domain"/>
    <property type="match status" value="1"/>
</dbReference>
<dbReference type="GO" id="GO:0051287">
    <property type="term" value="F:NAD binding"/>
    <property type="evidence" value="ECO:0007669"/>
    <property type="project" value="InterPro"/>
</dbReference>
<evidence type="ECO:0000256" key="5">
    <source>
        <dbReference type="ARBA" id="ARBA00022857"/>
    </source>
</evidence>
<keyword evidence="4" id="KW-0028">Amino-acid biosynthesis</keyword>
<gene>
    <name evidence="9" type="ORF">ASZ90_018423</name>
</gene>
<evidence type="ECO:0000256" key="6">
    <source>
        <dbReference type="ARBA" id="ARBA00023002"/>
    </source>
</evidence>
<dbReference type="NCBIfam" id="TIGR01850">
    <property type="entry name" value="argC"/>
    <property type="match status" value="1"/>
</dbReference>
<dbReference type="HAMAP" id="MF_00150">
    <property type="entry name" value="ArgC_type1"/>
    <property type="match status" value="1"/>
</dbReference>
<dbReference type="Pfam" id="PF22698">
    <property type="entry name" value="Semialdhyde_dhC_1"/>
    <property type="match status" value="1"/>
</dbReference>
<dbReference type="AlphaFoldDB" id="A0A0W8E6D3"/>
<dbReference type="InterPro" id="IPR023013">
    <property type="entry name" value="AGPR_AS"/>
</dbReference>
<evidence type="ECO:0000256" key="2">
    <source>
        <dbReference type="ARBA" id="ARBA00013072"/>
    </source>
</evidence>
<dbReference type="InterPro" id="IPR000534">
    <property type="entry name" value="Semialdehyde_DH_NAD-bd"/>
</dbReference>
<keyword evidence="5" id="KW-0521">NADP</keyword>
<dbReference type="Pfam" id="PF01118">
    <property type="entry name" value="Semialdhyde_dh"/>
    <property type="match status" value="1"/>
</dbReference>
<dbReference type="SUPFAM" id="SSF51735">
    <property type="entry name" value="NAD(P)-binding Rossmann-fold domains"/>
    <property type="match status" value="1"/>
</dbReference>
<comment type="caution">
    <text evidence="9">The sequence shown here is derived from an EMBL/GenBank/DDBJ whole genome shotgun (WGS) entry which is preliminary data.</text>
</comment>
<dbReference type="CDD" id="cd17895">
    <property type="entry name" value="AGPR_1_N"/>
    <property type="match status" value="1"/>
</dbReference>
<accession>A0A0W8E6D3</accession>
<dbReference type="EC" id="1.2.1.38" evidence="2"/>
<dbReference type="GO" id="GO:0006526">
    <property type="term" value="P:L-arginine biosynthetic process"/>
    <property type="evidence" value="ECO:0007669"/>
    <property type="project" value="UniProtKB-KW"/>
</dbReference>
<evidence type="ECO:0000256" key="4">
    <source>
        <dbReference type="ARBA" id="ARBA00022605"/>
    </source>
</evidence>
<dbReference type="InterPro" id="IPR036291">
    <property type="entry name" value="NAD(P)-bd_dom_sf"/>
</dbReference>
<protein>
    <recommendedName>
        <fullName evidence="2">N-acetyl-gamma-glutamyl-phosphate reductase</fullName>
        <ecNumber evidence="2">1.2.1.38</ecNumber>
    </recommendedName>
</protein>
<dbReference type="PROSITE" id="PS01224">
    <property type="entry name" value="ARGC"/>
    <property type="match status" value="1"/>
</dbReference>
<evidence type="ECO:0000256" key="3">
    <source>
        <dbReference type="ARBA" id="ARBA00022571"/>
    </source>
</evidence>
<evidence type="ECO:0000259" key="8">
    <source>
        <dbReference type="SMART" id="SM00859"/>
    </source>
</evidence>
<proteinExistence type="inferred from homology"/>
<organism evidence="9">
    <name type="scientific">hydrocarbon metagenome</name>
    <dbReference type="NCBI Taxonomy" id="938273"/>
    <lineage>
        <taxon>unclassified sequences</taxon>
        <taxon>metagenomes</taxon>
        <taxon>ecological metagenomes</taxon>
    </lineage>
</organism>
<name>A0A0W8E6D3_9ZZZZ</name>
<keyword evidence="6 9" id="KW-0560">Oxidoreductase</keyword>
<dbReference type="SUPFAM" id="SSF55347">
    <property type="entry name" value="Glyceraldehyde-3-phosphate dehydrogenase-like, C-terminal domain"/>
    <property type="match status" value="1"/>
</dbReference>
<comment type="catalytic activity">
    <reaction evidence="7">
        <text>N-acetyl-L-glutamate 5-semialdehyde + phosphate + NADP(+) = N-acetyl-L-glutamyl 5-phosphate + NADPH + H(+)</text>
        <dbReference type="Rhea" id="RHEA:21588"/>
        <dbReference type="ChEBI" id="CHEBI:15378"/>
        <dbReference type="ChEBI" id="CHEBI:29123"/>
        <dbReference type="ChEBI" id="CHEBI:43474"/>
        <dbReference type="ChEBI" id="CHEBI:57783"/>
        <dbReference type="ChEBI" id="CHEBI:57936"/>
        <dbReference type="ChEBI" id="CHEBI:58349"/>
        <dbReference type="EC" id="1.2.1.38"/>
    </reaction>
</comment>
<sequence>MFKAGIIGDGYTAAELIRILAGHDEVEVVSVLSTENVGRRIDDLFPHLTGFCSLECEESDVERLMGRCDVVFLALPHGLSVNIALRLLENGIKCVDLGADFRLKDPQLYREYYELEHGAPEMLNKAVYGLPEIYREKIRSSDLVANPGCFPTGAILPMVPLLAQGIIKRDGIVIDSKSGVSGAGRTVKPASHFCEVNEGIRAYGVGTHRHGPEIRQELSFAAGVQVDMIFTPHLVPMNRGILSTCYAQLADGIDAGAVRQVLEDSYQEECFVRVLPDGTMPHTKWVYGSNFLDIGIYTDAGSGRVILVSAMDNLTKGASGQAVQNMNLMLGINERKALMFAGVHP</sequence>
<dbReference type="InterPro" id="IPR000706">
    <property type="entry name" value="AGPR_type-1"/>
</dbReference>
<reference evidence="9" key="1">
    <citation type="journal article" date="2015" name="Proc. Natl. Acad. Sci. U.S.A.">
        <title>Networks of energetic and metabolic interactions define dynamics in microbial communities.</title>
        <authorList>
            <person name="Embree M."/>
            <person name="Liu J.K."/>
            <person name="Al-Bassam M.M."/>
            <person name="Zengler K."/>
        </authorList>
    </citation>
    <scope>NUCLEOTIDE SEQUENCE</scope>
</reference>
<dbReference type="EMBL" id="LNQE01001856">
    <property type="protein sequence ID" value="KUG04203.1"/>
    <property type="molecule type" value="Genomic_DNA"/>
</dbReference>
<dbReference type="Gene3D" id="3.30.360.10">
    <property type="entry name" value="Dihydrodipicolinate Reductase, domain 2"/>
    <property type="match status" value="1"/>
</dbReference>
<dbReference type="CDD" id="cd23934">
    <property type="entry name" value="AGPR_1_C"/>
    <property type="match status" value="1"/>
</dbReference>
<evidence type="ECO:0000256" key="7">
    <source>
        <dbReference type="ARBA" id="ARBA00050557"/>
    </source>
</evidence>
<comment type="pathway">
    <text evidence="1">Amino-acid biosynthesis; L-arginine biosynthesis; N(2)-acetyl-L-ornithine from L-glutamate: step 3/4.</text>
</comment>
<evidence type="ECO:0000313" key="9">
    <source>
        <dbReference type="EMBL" id="KUG04203.1"/>
    </source>
</evidence>
<evidence type="ECO:0000256" key="1">
    <source>
        <dbReference type="ARBA" id="ARBA00004862"/>
    </source>
</evidence>
<keyword evidence="3" id="KW-0055">Arginine biosynthesis</keyword>
<dbReference type="InterPro" id="IPR058924">
    <property type="entry name" value="AGPR_dimerisation_dom"/>
</dbReference>
<dbReference type="GO" id="GO:0070401">
    <property type="term" value="F:NADP+ binding"/>
    <property type="evidence" value="ECO:0007669"/>
    <property type="project" value="InterPro"/>
</dbReference>
<dbReference type="FunFam" id="3.30.360.10:FF:000014">
    <property type="entry name" value="N-acetyl-gamma-glutamyl-phosphate reductase"/>
    <property type="match status" value="1"/>
</dbReference>
<feature type="domain" description="Semialdehyde dehydrogenase NAD-binding" evidence="8">
    <location>
        <begin position="3"/>
        <end position="141"/>
    </location>
</feature>
<dbReference type="PANTHER" id="PTHR32338">
    <property type="entry name" value="N-ACETYL-GAMMA-GLUTAMYL-PHOSPHATE REDUCTASE, CHLOROPLASTIC-RELATED-RELATED"/>
    <property type="match status" value="1"/>
</dbReference>